<feature type="compositionally biased region" description="Basic and acidic residues" evidence="1">
    <location>
        <begin position="240"/>
        <end position="258"/>
    </location>
</feature>
<sequence length="300" mass="34444">MRKKTDEDTAFNVTVDEDEIITFGEEEVSEGLKECQTSIIGKLITNKNINPMWIQSAMANIWGNPEGFRVKEIKPKIYQFFFKKQTDLAKWTLTYRSGDFRNTAKNKAWRESSGVAGHDTNSCEIKAVDDKEGRDRSKNLGPWLKAETNEPKTDPVGKDLVTTGRSEKEIAQILAMNKNKRKEKQQDEEKEAIQQDRLFEERMQPERGEICNKEDIAALTNITIQEDGEGKAIRKRWKRMARETKKQVEGTTEQEQKEMKRKAKKTQDMEVDSEEPKSKKPATNPVTESAEAVEQPCQVP</sequence>
<name>A0ABU6UVW6_9FABA</name>
<feature type="region of interest" description="Disordered" evidence="1">
    <location>
        <begin position="129"/>
        <end position="160"/>
    </location>
</feature>
<protein>
    <recommendedName>
        <fullName evidence="4">DUF4283 domain-containing protein</fullName>
    </recommendedName>
</protein>
<feature type="compositionally biased region" description="Basic and acidic residues" evidence="1">
    <location>
        <begin position="147"/>
        <end position="157"/>
    </location>
</feature>
<evidence type="ECO:0008006" key="4">
    <source>
        <dbReference type="Google" id="ProtNLM"/>
    </source>
</evidence>
<accession>A0ABU6UVW6</accession>
<feature type="region of interest" description="Disordered" evidence="1">
    <location>
        <begin position="228"/>
        <end position="300"/>
    </location>
</feature>
<feature type="compositionally biased region" description="Basic and acidic residues" evidence="1">
    <location>
        <begin position="184"/>
        <end position="206"/>
    </location>
</feature>
<comment type="caution">
    <text evidence="2">The sequence shown here is derived from an EMBL/GenBank/DDBJ whole genome shotgun (WGS) entry which is preliminary data.</text>
</comment>
<evidence type="ECO:0000313" key="3">
    <source>
        <dbReference type="Proteomes" id="UP001341840"/>
    </source>
</evidence>
<evidence type="ECO:0000256" key="1">
    <source>
        <dbReference type="SAM" id="MobiDB-lite"/>
    </source>
</evidence>
<feature type="region of interest" description="Disordered" evidence="1">
    <location>
        <begin position="177"/>
        <end position="206"/>
    </location>
</feature>
<gene>
    <name evidence="2" type="ORF">PIB30_099670</name>
</gene>
<dbReference type="EMBL" id="JASCZI010123523">
    <property type="protein sequence ID" value="MED6165452.1"/>
    <property type="molecule type" value="Genomic_DNA"/>
</dbReference>
<organism evidence="2 3">
    <name type="scientific">Stylosanthes scabra</name>
    <dbReference type="NCBI Taxonomy" id="79078"/>
    <lineage>
        <taxon>Eukaryota</taxon>
        <taxon>Viridiplantae</taxon>
        <taxon>Streptophyta</taxon>
        <taxon>Embryophyta</taxon>
        <taxon>Tracheophyta</taxon>
        <taxon>Spermatophyta</taxon>
        <taxon>Magnoliopsida</taxon>
        <taxon>eudicotyledons</taxon>
        <taxon>Gunneridae</taxon>
        <taxon>Pentapetalae</taxon>
        <taxon>rosids</taxon>
        <taxon>fabids</taxon>
        <taxon>Fabales</taxon>
        <taxon>Fabaceae</taxon>
        <taxon>Papilionoideae</taxon>
        <taxon>50 kb inversion clade</taxon>
        <taxon>dalbergioids sensu lato</taxon>
        <taxon>Dalbergieae</taxon>
        <taxon>Pterocarpus clade</taxon>
        <taxon>Stylosanthes</taxon>
    </lineage>
</organism>
<reference evidence="2 3" key="1">
    <citation type="journal article" date="2023" name="Plants (Basel)">
        <title>Bridging the Gap: Combining Genomics and Transcriptomics Approaches to Understand Stylosanthes scabra, an Orphan Legume from the Brazilian Caatinga.</title>
        <authorList>
            <person name="Ferreira-Neto J.R.C."/>
            <person name="da Silva M.D."/>
            <person name="Binneck E."/>
            <person name="de Melo N.F."/>
            <person name="da Silva R.H."/>
            <person name="de Melo A.L.T.M."/>
            <person name="Pandolfi V."/>
            <person name="Bustamante F.O."/>
            <person name="Brasileiro-Vidal A.C."/>
            <person name="Benko-Iseppon A.M."/>
        </authorList>
    </citation>
    <scope>NUCLEOTIDE SEQUENCE [LARGE SCALE GENOMIC DNA]</scope>
    <source>
        <tissue evidence="2">Leaves</tissue>
    </source>
</reference>
<feature type="compositionally biased region" description="Basic and acidic residues" evidence="1">
    <location>
        <begin position="129"/>
        <end position="138"/>
    </location>
</feature>
<keyword evidence="3" id="KW-1185">Reference proteome</keyword>
<evidence type="ECO:0000313" key="2">
    <source>
        <dbReference type="EMBL" id="MED6165452.1"/>
    </source>
</evidence>
<dbReference type="Proteomes" id="UP001341840">
    <property type="component" value="Unassembled WGS sequence"/>
</dbReference>
<proteinExistence type="predicted"/>